<comment type="subcellular location">
    <subcellularLocation>
        <location evidence="1 8">Cell membrane</location>
        <topology evidence="1 8">Multi-pass membrane protein</topology>
    </subcellularLocation>
</comment>
<evidence type="ECO:0000259" key="11">
    <source>
        <dbReference type="PROSITE" id="PS51465"/>
    </source>
</evidence>
<feature type="transmembrane region" description="Helical" evidence="8">
    <location>
        <begin position="256"/>
        <end position="283"/>
    </location>
</feature>
<evidence type="ECO:0000256" key="8">
    <source>
        <dbReference type="RuleBase" id="RU362056"/>
    </source>
</evidence>
<dbReference type="PANTHER" id="PTHR11388:SF100">
    <property type="entry name" value="SOLUTE CARRIER ORGANIC ANION TRANSPORTER FAMILY MEMBER 4A1"/>
    <property type="match status" value="1"/>
</dbReference>
<feature type="transmembrane region" description="Helical" evidence="8">
    <location>
        <begin position="151"/>
        <end position="170"/>
    </location>
</feature>
<reference evidence="12 13" key="1">
    <citation type="submission" date="2024-02" db="EMBL/GenBank/DDBJ databases">
        <title>Chromosome-scale genome assembly of the rough periwinkle Littorina saxatilis.</title>
        <authorList>
            <person name="De Jode A."/>
            <person name="Faria R."/>
            <person name="Formenti G."/>
            <person name="Sims Y."/>
            <person name="Smith T.P."/>
            <person name="Tracey A."/>
            <person name="Wood J.M.D."/>
            <person name="Zagrodzka Z.B."/>
            <person name="Johannesson K."/>
            <person name="Butlin R.K."/>
            <person name="Leder E.H."/>
        </authorList>
    </citation>
    <scope>NUCLEOTIDE SEQUENCE [LARGE SCALE GENOMIC DNA]</scope>
    <source>
        <strain evidence="12">Snail1</strain>
        <tissue evidence="12">Muscle</tissue>
    </source>
</reference>
<keyword evidence="8" id="KW-0406">Ion transport</keyword>
<evidence type="ECO:0000259" key="10">
    <source>
        <dbReference type="PROSITE" id="PS50850"/>
    </source>
</evidence>
<feature type="domain" description="Major facilitator superfamily (MFS) profile" evidence="10">
    <location>
        <begin position="86"/>
        <end position="685"/>
    </location>
</feature>
<keyword evidence="7" id="KW-1015">Disulfide bond</keyword>
<dbReference type="GO" id="GO:0016323">
    <property type="term" value="C:basolateral plasma membrane"/>
    <property type="evidence" value="ECO:0007669"/>
    <property type="project" value="TreeGrafter"/>
</dbReference>
<evidence type="ECO:0000256" key="9">
    <source>
        <dbReference type="SAM" id="MobiDB-lite"/>
    </source>
</evidence>
<keyword evidence="3" id="KW-1003">Cell membrane</keyword>
<keyword evidence="5 8" id="KW-1133">Transmembrane helix</keyword>
<feature type="transmembrane region" description="Helical" evidence="8">
    <location>
        <begin position="303"/>
        <end position="326"/>
    </location>
</feature>
<feature type="compositionally biased region" description="Basic and acidic residues" evidence="9">
    <location>
        <begin position="701"/>
        <end position="718"/>
    </location>
</feature>
<dbReference type="Pfam" id="PF07648">
    <property type="entry name" value="Kazal_2"/>
    <property type="match status" value="1"/>
</dbReference>
<dbReference type="GO" id="GO:0043252">
    <property type="term" value="P:sodium-independent organic anion transport"/>
    <property type="evidence" value="ECO:0007669"/>
    <property type="project" value="TreeGrafter"/>
</dbReference>
<sequence>MATELTKYVMKEEEDLTNGNSFPLVPLPVSKGLRDGTTHSVARDHHVKRLSSVSHGSRKMSVFENRCGVSLWKPQCLRRFNNPSCLLFFFSLYALSLGFVVNGINNVNTSSIERRFNLASARVGMISSAYDVSAAILGLLISYFGSGRYKARMVGVAVIISSLGSVLMALPHFTTGPYRLGGGSGTSLCNLASNTTTTVSSVTAAEQCEVEQENSLSHYLYVFILGQMLHGVGGTTIYTVGVALIDDSVNPSSTPLYLGILYGSAVLGPGLGYVVGGTFLSYYVDFDIVDTKLTGEDPRWVGAWWLGFILAAGVNLLVAFPILCFGAELPSAGTIRVTRVSQAHTHRVERVKDKTPASPPTPDGKLSVRHFVRTSMSLLSNPCFLFITLSMVTEGISLSGVATFMPKMIENKFRVSASWAATLSGLAVVPSAATGQFLGGFIAKRMNLGIPGLIRLCVLGMILTLLSLAIVWIDCGQEEIVGVTSPYSASLLHEKISLTSHCNAACHCNTDVFTRVCDENNTQYFSPCHAGCTSTVQAGVFTNCSCLFSANGEMSNATVKSSACRESCDILYPFLVLLFFLIGFNMIAVAPGDAIQLRCVPEENKTFAQGLKQMIVRVLGTVVGPILTGRLLDNTCKVWRQDCTGAALSCWLYNTDMMSASAYTGVAVTKVMSITFCLLALWLYRPPPPVVAPCGPAGSDADVHQPEERAGLKTLEHS</sequence>
<feature type="transmembrane region" description="Helical" evidence="8">
    <location>
        <begin position="383"/>
        <end position="405"/>
    </location>
</feature>
<keyword evidence="6 8" id="KW-0472">Membrane</keyword>
<dbReference type="InterPro" id="IPR036058">
    <property type="entry name" value="Kazal_dom_sf"/>
</dbReference>
<dbReference type="EMBL" id="JBAMIC010000022">
    <property type="protein sequence ID" value="KAK7091396.1"/>
    <property type="molecule type" value="Genomic_DNA"/>
</dbReference>
<comment type="caution">
    <text evidence="8">Lacks conserved residue(s) required for the propagation of feature annotation.</text>
</comment>
<feature type="transmembrane region" description="Helical" evidence="8">
    <location>
        <begin position="417"/>
        <end position="441"/>
    </location>
</feature>
<organism evidence="12 13">
    <name type="scientific">Littorina saxatilis</name>
    <dbReference type="NCBI Taxonomy" id="31220"/>
    <lineage>
        <taxon>Eukaryota</taxon>
        <taxon>Metazoa</taxon>
        <taxon>Spiralia</taxon>
        <taxon>Lophotrochozoa</taxon>
        <taxon>Mollusca</taxon>
        <taxon>Gastropoda</taxon>
        <taxon>Caenogastropoda</taxon>
        <taxon>Littorinimorpha</taxon>
        <taxon>Littorinoidea</taxon>
        <taxon>Littorinidae</taxon>
        <taxon>Littorina</taxon>
    </lineage>
</organism>
<accession>A0AAN9G155</accession>
<comment type="caution">
    <text evidence="12">The sequence shown here is derived from an EMBL/GenBank/DDBJ whole genome shotgun (WGS) entry which is preliminary data.</text>
</comment>
<dbReference type="Gene3D" id="1.20.1250.20">
    <property type="entry name" value="MFS general substrate transporter like domains"/>
    <property type="match status" value="1"/>
</dbReference>
<dbReference type="GO" id="GO:0015347">
    <property type="term" value="F:sodium-independent organic anion transmembrane transporter activity"/>
    <property type="evidence" value="ECO:0007669"/>
    <property type="project" value="TreeGrafter"/>
</dbReference>
<dbReference type="Proteomes" id="UP001374579">
    <property type="component" value="Unassembled WGS sequence"/>
</dbReference>
<evidence type="ECO:0000256" key="1">
    <source>
        <dbReference type="ARBA" id="ARBA00004651"/>
    </source>
</evidence>
<keyword evidence="4 8" id="KW-0812">Transmembrane</keyword>
<feature type="region of interest" description="Disordered" evidence="9">
    <location>
        <begin position="696"/>
        <end position="718"/>
    </location>
</feature>
<gene>
    <name evidence="12" type="ORF">V1264_009081</name>
</gene>
<dbReference type="SUPFAM" id="SSF103473">
    <property type="entry name" value="MFS general substrate transporter"/>
    <property type="match status" value="1"/>
</dbReference>
<feature type="transmembrane region" description="Helical" evidence="8">
    <location>
        <begin position="662"/>
        <end position="684"/>
    </location>
</feature>
<name>A0AAN9G155_9CAEN</name>
<feature type="domain" description="Kazal-like" evidence="11">
    <location>
        <begin position="496"/>
        <end position="545"/>
    </location>
</feature>
<dbReference type="Pfam" id="PF03137">
    <property type="entry name" value="OATP"/>
    <property type="match status" value="1"/>
</dbReference>
<dbReference type="NCBIfam" id="TIGR00805">
    <property type="entry name" value="oat"/>
    <property type="match status" value="1"/>
</dbReference>
<evidence type="ECO:0000313" key="12">
    <source>
        <dbReference type="EMBL" id="KAK7091396.1"/>
    </source>
</evidence>
<dbReference type="PROSITE" id="PS51465">
    <property type="entry name" value="KAZAL_2"/>
    <property type="match status" value="1"/>
</dbReference>
<comment type="similarity">
    <text evidence="2 8">Belongs to the organo anion transporter (TC 2.A.60) family.</text>
</comment>
<dbReference type="PANTHER" id="PTHR11388">
    <property type="entry name" value="ORGANIC ANION TRANSPORTER"/>
    <property type="match status" value="1"/>
</dbReference>
<feature type="transmembrane region" description="Helical" evidence="8">
    <location>
        <begin position="124"/>
        <end position="144"/>
    </location>
</feature>
<evidence type="ECO:0000256" key="7">
    <source>
        <dbReference type="ARBA" id="ARBA00023157"/>
    </source>
</evidence>
<keyword evidence="8" id="KW-0813">Transport</keyword>
<evidence type="ECO:0000256" key="2">
    <source>
        <dbReference type="ARBA" id="ARBA00009657"/>
    </source>
</evidence>
<evidence type="ECO:0000313" key="13">
    <source>
        <dbReference type="Proteomes" id="UP001374579"/>
    </source>
</evidence>
<dbReference type="InterPro" id="IPR002350">
    <property type="entry name" value="Kazal_dom"/>
</dbReference>
<proteinExistence type="inferred from homology"/>
<dbReference type="PROSITE" id="PS50850">
    <property type="entry name" value="MFS"/>
    <property type="match status" value="1"/>
</dbReference>
<dbReference type="InterPro" id="IPR036259">
    <property type="entry name" value="MFS_trans_sf"/>
</dbReference>
<dbReference type="GO" id="GO:0006811">
    <property type="term" value="P:monoatomic ion transport"/>
    <property type="evidence" value="ECO:0007669"/>
    <property type="project" value="UniProtKB-KW"/>
</dbReference>
<feature type="transmembrane region" description="Helical" evidence="8">
    <location>
        <begin position="453"/>
        <end position="473"/>
    </location>
</feature>
<feature type="transmembrane region" description="Helical" evidence="8">
    <location>
        <begin position="85"/>
        <end position="104"/>
    </location>
</feature>
<keyword evidence="13" id="KW-1185">Reference proteome</keyword>
<dbReference type="SUPFAM" id="SSF100895">
    <property type="entry name" value="Kazal-type serine protease inhibitors"/>
    <property type="match status" value="1"/>
</dbReference>
<dbReference type="InterPro" id="IPR020846">
    <property type="entry name" value="MFS_dom"/>
</dbReference>
<evidence type="ECO:0000256" key="5">
    <source>
        <dbReference type="ARBA" id="ARBA00022989"/>
    </source>
</evidence>
<dbReference type="InterPro" id="IPR004156">
    <property type="entry name" value="OATP"/>
</dbReference>
<feature type="transmembrane region" description="Helical" evidence="8">
    <location>
        <begin position="570"/>
        <end position="590"/>
    </location>
</feature>
<evidence type="ECO:0000256" key="4">
    <source>
        <dbReference type="ARBA" id="ARBA00022692"/>
    </source>
</evidence>
<evidence type="ECO:0000256" key="3">
    <source>
        <dbReference type="ARBA" id="ARBA00022475"/>
    </source>
</evidence>
<feature type="transmembrane region" description="Helical" evidence="8">
    <location>
        <begin position="219"/>
        <end position="244"/>
    </location>
</feature>
<protein>
    <recommendedName>
        <fullName evidence="8">Solute carrier organic anion transporter family member</fullName>
    </recommendedName>
</protein>
<dbReference type="AlphaFoldDB" id="A0AAN9G155"/>
<evidence type="ECO:0000256" key="6">
    <source>
        <dbReference type="ARBA" id="ARBA00023136"/>
    </source>
</evidence>